<organism evidence="2">
    <name type="scientific">Talaromyces marneffei PM1</name>
    <dbReference type="NCBI Taxonomy" id="1077442"/>
    <lineage>
        <taxon>Eukaryota</taxon>
        <taxon>Fungi</taxon>
        <taxon>Dikarya</taxon>
        <taxon>Ascomycota</taxon>
        <taxon>Pezizomycotina</taxon>
        <taxon>Eurotiomycetes</taxon>
        <taxon>Eurotiomycetidae</taxon>
        <taxon>Eurotiales</taxon>
        <taxon>Trichocomaceae</taxon>
        <taxon>Talaromyces</taxon>
        <taxon>Talaromyces sect. Talaromyces</taxon>
    </lineage>
</organism>
<feature type="compositionally biased region" description="Basic and acidic residues" evidence="1">
    <location>
        <begin position="178"/>
        <end position="195"/>
    </location>
</feature>
<sequence>MARSKANRAAPAEQQASQPEPSHQNEAQATGQADNLKNDIRKDVRMNMVMRGNIDREEIISRYVEEYPEKADWIRDIVVGYAVVLEDKAAKKAADSSKPEPEQIEPPKPEAEPTSGGSAPATDPTPGVNQKKKEKKKDKLKEKKKEKESAQSFNNSGSEKAQPKQIPESKQSKQPKQPKFEHPVSDTKPQEEPLLKHPKAKKPKKSKENKNIASEPTLEKEQKAEAVDEHADLVQSTNAILNDPVSSCADFKEHLATQRLTSDENNIPRISRTPDLERQLQFLSIADENSSSSDENPRSIEHSVLVSPILEDMGNKMPSQFGLLGHLASQRSEDLVDPRVMLNTNTPFSAFICGLQGSGNSNVSNQPSEAAFLASTMPEYSKKFHKSIPVRVLTSPSNFHNLEQMYSQIPSVSVHPFRLQPRHLNIATMLSLMSMGKKDSKPLYMAQLTRILREMALTNKGRFNYFEFRQRLKDLRLDRTQTPFLEQRLDLLDSFLDLKGADKTGGDYFVDGGVTILDLSCPFMDQDTACILFRIAIDLFLHSHPSRGKMIVADEAHKYMTNTEAANALTETFLNIIRQQRHLGTRVIISTQEPTISPRLIDLCSITIVHRFSSPEWYQTIKKHLPIDHKDGSNQDSNRESTTMDAMYEISSLRTGEALVFAPSAHLLDGHQEVMDVKHRVFKMVIRKRVTWDGGQTIKAVRLADRFLELVTFLSLMSLHTMNQNCEELVLISRKLLALPPTKQSITPNSQTPHNWLDALCPGKMGATSTS</sequence>
<feature type="compositionally biased region" description="Polar residues" evidence="1">
    <location>
        <begin position="150"/>
        <end position="159"/>
    </location>
</feature>
<feature type="compositionally biased region" description="Low complexity" evidence="1">
    <location>
        <begin position="163"/>
        <end position="177"/>
    </location>
</feature>
<dbReference type="InterPro" id="IPR027417">
    <property type="entry name" value="P-loop_NTPase"/>
</dbReference>
<proteinExistence type="predicted"/>
<dbReference type="eggNOG" id="ENOG502QQSW">
    <property type="taxonomic scope" value="Eukaryota"/>
</dbReference>
<protein>
    <submittedName>
        <fullName evidence="2">Translation initiation factor IF-2</fullName>
    </submittedName>
</protein>
<feature type="compositionally biased region" description="Basic and acidic residues" evidence="1">
    <location>
        <begin position="217"/>
        <end position="229"/>
    </location>
</feature>
<feature type="compositionally biased region" description="Low complexity" evidence="1">
    <location>
        <begin position="9"/>
        <end position="22"/>
    </location>
</feature>
<dbReference type="Gene3D" id="3.40.50.300">
    <property type="entry name" value="P-loop containing nucleotide triphosphate hydrolases"/>
    <property type="match status" value="1"/>
</dbReference>
<dbReference type="GO" id="GO:0003743">
    <property type="term" value="F:translation initiation factor activity"/>
    <property type="evidence" value="ECO:0007669"/>
    <property type="project" value="UniProtKB-KW"/>
</dbReference>
<reference key="1">
    <citation type="journal article" date="2014" name="PLoS Genet.">
        <title>Signature Gene Expression Reveals Novel Clues to the Molecular Mechanisms of Dimorphic Transition in Penicillium marneffei.</title>
        <authorList>
            <person name="Yang E."/>
            <person name="Wang G."/>
            <person name="Cai J."/>
            <person name="Woo P.C."/>
            <person name="Lau S.K."/>
            <person name="Yuen K.-Y."/>
            <person name="Chow W.-N."/>
            <person name="Lin X."/>
        </authorList>
    </citation>
    <scope>NUCLEOTIDE SEQUENCE [LARGE SCALE GENOMIC DNA]</scope>
    <source>
        <strain>PM1</strain>
    </source>
</reference>
<feature type="compositionally biased region" description="Basic and acidic residues" evidence="1">
    <location>
        <begin position="89"/>
        <end position="111"/>
    </location>
</feature>
<feature type="compositionally biased region" description="Basic residues" evidence="1">
    <location>
        <begin position="196"/>
        <end position="207"/>
    </location>
</feature>
<evidence type="ECO:0000313" key="2">
    <source>
        <dbReference type="EMBL" id="KFX48693.1"/>
    </source>
</evidence>
<evidence type="ECO:0000256" key="1">
    <source>
        <dbReference type="SAM" id="MobiDB-lite"/>
    </source>
</evidence>
<keyword evidence="2" id="KW-0648">Protein biosynthesis</keyword>
<gene>
    <name evidence="2" type="ORF">GQ26_0110870</name>
</gene>
<accession>A0A093XTV2</accession>
<dbReference type="EMBL" id="JPOX01000011">
    <property type="protein sequence ID" value="KFX48693.1"/>
    <property type="molecule type" value="Genomic_DNA"/>
</dbReference>
<dbReference type="HOGENOM" id="CLU_015256_3_0_1"/>
<feature type="region of interest" description="Disordered" evidence="1">
    <location>
        <begin position="89"/>
        <end position="229"/>
    </location>
</feature>
<keyword evidence="2" id="KW-0396">Initiation factor</keyword>
<name>A0A093XTV2_TALMA</name>
<reference evidence="2" key="2">
    <citation type="journal article" date="2014" name="PLoS Genet.">
        <title>Signature gene expression reveals novel clues to the molecular mechanisms of dimorphic transition in Penicillium marneffei.</title>
        <authorList>
            <person name="Yang E."/>
            <person name="Wang G."/>
            <person name="Cai J."/>
            <person name="Woo P.C."/>
            <person name="Lau S.K."/>
            <person name="Yuen K.-Y."/>
            <person name="Chow W.-N."/>
            <person name="Lin X."/>
        </authorList>
    </citation>
    <scope>NUCLEOTIDE SEQUENCE</scope>
    <source>
        <strain evidence="2">PM1</strain>
    </source>
</reference>
<feature type="region of interest" description="Disordered" evidence="1">
    <location>
        <begin position="1"/>
        <end position="47"/>
    </location>
</feature>
<dbReference type="AlphaFoldDB" id="A0A093XTV2"/>
<comment type="caution">
    <text evidence="2">The sequence shown here is derived from an EMBL/GenBank/DDBJ whole genome shotgun (WGS) entry which is preliminary data.</text>
</comment>
<feature type="compositionally biased region" description="Polar residues" evidence="1">
    <location>
        <begin position="24"/>
        <end position="35"/>
    </location>
</feature>
<dbReference type="SUPFAM" id="SSF52540">
    <property type="entry name" value="P-loop containing nucleoside triphosphate hydrolases"/>
    <property type="match status" value="1"/>
</dbReference>
<feature type="compositionally biased region" description="Basic and acidic residues" evidence="1">
    <location>
        <begin position="137"/>
        <end position="149"/>
    </location>
</feature>
<feature type="compositionally biased region" description="Basic and acidic residues" evidence="1">
    <location>
        <begin position="36"/>
        <end position="45"/>
    </location>
</feature>